<name>A0A382TTC5_9ZZZZ</name>
<evidence type="ECO:0000259" key="2">
    <source>
        <dbReference type="Pfam" id="PF16403"/>
    </source>
</evidence>
<reference evidence="3" key="1">
    <citation type="submission" date="2018-05" db="EMBL/GenBank/DDBJ databases">
        <authorList>
            <person name="Lanie J.A."/>
            <person name="Ng W.-L."/>
            <person name="Kazmierczak K.M."/>
            <person name="Andrzejewski T.M."/>
            <person name="Davidsen T.M."/>
            <person name="Wayne K.J."/>
            <person name="Tettelin H."/>
            <person name="Glass J.I."/>
            <person name="Rusch D."/>
            <person name="Podicherti R."/>
            <person name="Tsui H.-C.T."/>
            <person name="Winkler M.E."/>
        </authorList>
    </citation>
    <scope>NUCLEOTIDE SEQUENCE</scope>
</reference>
<accession>A0A382TTC5</accession>
<dbReference type="Pfam" id="PF16403">
    <property type="entry name" value="Bact_surface_Ig-like"/>
    <property type="match status" value="3"/>
</dbReference>
<dbReference type="AlphaFoldDB" id="A0A382TTC5"/>
<organism evidence="3">
    <name type="scientific">marine metagenome</name>
    <dbReference type="NCBI Taxonomy" id="408172"/>
    <lineage>
        <taxon>unclassified sequences</taxon>
        <taxon>metagenomes</taxon>
        <taxon>ecological metagenomes</taxon>
    </lineage>
</organism>
<dbReference type="Gene3D" id="2.60.40.10">
    <property type="entry name" value="Immunoglobulins"/>
    <property type="match status" value="3"/>
</dbReference>
<keyword evidence="1" id="KW-0727">SH2 domain</keyword>
<proteinExistence type="predicted"/>
<protein>
    <recommendedName>
        <fullName evidence="2">Pesticidal crystal protein Cry22Aa Ig-like domain-containing protein</fullName>
    </recommendedName>
</protein>
<evidence type="ECO:0000256" key="1">
    <source>
        <dbReference type="ARBA" id="ARBA00022999"/>
    </source>
</evidence>
<dbReference type="PANTHER" id="PTHR15127:SF32">
    <property type="entry name" value="HEAVYWEIGHT, ISOFORM A"/>
    <property type="match status" value="1"/>
</dbReference>
<evidence type="ECO:0000313" key="3">
    <source>
        <dbReference type="EMBL" id="SVD24761.1"/>
    </source>
</evidence>
<dbReference type="GO" id="GO:0001784">
    <property type="term" value="F:phosphotyrosine residue binding"/>
    <property type="evidence" value="ECO:0007669"/>
    <property type="project" value="TreeGrafter"/>
</dbReference>
<feature type="domain" description="Pesticidal crystal protein Cry22Aa Ig-like" evidence="2">
    <location>
        <begin position="181"/>
        <end position="253"/>
    </location>
</feature>
<dbReference type="PANTHER" id="PTHR15127">
    <property type="entry name" value="HEAVYWEIGHT, ISOFORM A"/>
    <property type="match status" value="1"/>
</dbReference>
<feature type="non-terminal residue" evidence="3">
    <location>
        <position position="1"/>
    </location>
</feature>
<dbReference type="InterPro" id="IPR013783">
    <property type="entry name" value="Ig-like_fold"/>
</dbReference>
<dbReference type="InterPro" id="IPR032179">
    <property type="entry name" value="Cry22Aa_Ig-like"/>
</dbReference>
<dbReference type="EMBL" id="UINC01138670">
    <property type="protein sequence ID" value="SVD24761.1"/>
    <property type="molecule type" value="Genomic_DNA"/>
</dbReference>
<feature type="non-terminal residue" evidence="3">
    <location>
        <position position="299"/>
    </location>
</feature>
<feature type="domain" description="Pesticidal crystal protein Cry22Aa Ig-like" evidence="2">
    <location>
        <begin position="27"/>
        <end position="96"/>
    </location>
</feature>
<feature type="domain" description="Pesticidal crystal protein Cry22Aa Ig-like" evidence="2">
    <location>
        <begin position="104"/>
        <end position="173"/>
    </location>
</feature>
<gene>
    <name evidence="3" type="ORF">METZ01_LOCUS377615</name>
</gene>
<sequence>FSATDTAGNKVTSTRQVSVVDTTVPAITVKGSARLTHEAATTYTDAGASALDKVSRTITPIVSGAVDVNKPGVYTITYTATDAANNTATSTRVVTVKDTTSPTISVAGETYITHEATATYTDAGATATDTLDGTVSVTVDNPVVVNTPGVYTVTYTAADLTGNKTLGTRTVVVKDTVIPAITLVGDASVTHVGKTTYTDAGATAADTFDGDVSNSISAVSTVNQDVIGSYTVKYNASDAAGNAAAEVTRTVVVKDLTPPVITLVGGASVVATEGVTYEELGATATDDYEGDLTSSLTIT</sequence>
<dbReference type="InterPro" id="IPR051846">
    <property type="entry name" value="SH2_domain_adapters"/>
</dbReference>